<evidence type="ECO:0000256" key="1">
    <source>
        <dbReference type="ARBA" id="ARBA00004141"/>
    </source>
</evidence>
<dbReference type="Pfam" id="PF04932">
    <property type="entry name" value="Wzy_C"/>
    <property type="match status" value="1"/>
</dbReference>
<comment type="subcellular location">
    <subcellularLocation>
        <location evidence="1">Membrane</location>
        <topology evidence="1">Multi-pass membrane protein</topology>
    </subcellularLocation>
</comment>
<keyword evidence="7" id="KW-0436">Ligase</keyword>
<keyword evidence="4 5" id="KW-0472">Membrane</keyword>
<dbReference type="AlphaFoldDB" id="A0A9D9IQC4"/>
<organism evidence="7 8">
    <name type="scientific">Candidatus Limisoma faecipullorum</name>
    <dbReference type="NCBI Taxonomy" id="2840854"/>
    <lineage>
        <taxon>Bacteria</taxon>
        <taxon>Pseudomonadati</taxon>
        <taxon>Bacteroidota</taxon>
        <taxon>Bacteroidia</taxon>
        <taxon>Bacteroidales</taxon>
        <taxon>Candidatus Limisoma</taxon>
    </lineage>
</organism>
<evidence type="ECO:0000259" key="6">
    <source>
        <dbReference type="Pfam" id="PF04932"/>
    </source>
</evidence>
<sequence>MVSLSKAYFYLYLLLVLSLFFAPALFTSLDELALLLMFMLGAVDVLYNRDWKKYKTLFVAGGVLFFYYVYSLGFCHYNIFKAITMDFWTHLKPVIAFSVAYAIAPEFTAKQRFIIKSVIVIMAIAGVIVFYSPYFHDMLFHVYYFGNIYIGGAIIWLMLMANDSERNHKNDIVCVLMLILLGLQCTRSKYYGIAVVFLFMLLMYKPKIIAHISFKNMLLILLLICGVIFVAWEKISFYFVAGGAGVLEDAMATADDVESLGMMMARPAMYYFSILVFADHLWLGSGLASFASYCSSPDYNYSALYHEYGINKIWGLSEEYPAFIADTFYPELAQFGLVGILTLVACVLWFCKRLKLVHRLYGIIPFVAGLLVLVSLGIDAVASTGPVNSIGENLFAVLGMILAKVKYIDNKRADEALKSPLADGLTVWRKVGLKIKRY</sequence>
<dbReference type="Proteomes" id="UP000823598">
    <property type="component" value="Unassembled WGS sequence"/>
</dbReference>
<feature type="domain" description="O-antigen ligase-related" evidence="6">
    <location>
        <begin position="173"/>
        <end position="301"/>
    </location>
</feature>
<reference evidence="7" key="1">
    <citation type="submission" date="2020-10" db="EMBL/GenBank/DDBJ databases">
        <authorList>
            <person name="Gilroy R."/>
        </authorList>
    </citation>
    <scope>NUCLEOTIDE SEQUENCE</scope>
    <source>
        <strain evidence="7">6919</strain>
    </source>
</reference>
<gene>
    <name evidence="7" type="ORF">IAB88_06635</name>
</gene>
<comment type="caution">
    <text evidence="7">The sequence shown here is derived from an EMBL/GenBank/DDBJ whole genome shotgun (WGS) entry which is preliminary data.</text>
</comment>
<evidence type="ECO:0000256" key="4">
    <source>
        <dbReference type="ARBA" id="ARBA00023136"/>
    </source>
</evidence>
<protein>
    <submittedName>
        <fullName evidence="7">O-antigen ligase family protein</fullName>
    </submittedName>
</protein>
<dbReference type="InterPro" id="IPR007016">
    <property type="entry name" value="O-antigen_ligase-rel_domated"/>
</dbReference>
<feature type="transmembrane region" description="Helical" evidence="5">
    <location>
        <begin position="172"/>
        <end position="202"/>
    </location>
</feature>
<evidence type="ECO:0000313" key="7">
    <source>
        <dbReference type="EMBL" id="MBO8476652.1"/>
    </source>
</evidence>
<proteinExistence type="predicted"/>
<evidence type="ECO:0000256" key="5">
    <source>
        <dbReference type="SAM" id="Phobius"/>
    </source>
</evidence>
<keyword evidence="3 5" id="KW-1133">Transmembrane helix</keyword>
<feature type="transmembrane region" description="Helical" evidence="5">
    <location>
        <begin position="113"/>
        <end position="134"/>
    </location>
</feature>
<feature type="transmembrane region" description="Helical" evidence="5">
    <location>
        <begin position="7"/>
        <end position="26"/>
    </location>
</feature>
<feature type="transmembrane region" description="Helical" evidence="5">
    <location>
        <begin position="269"/>
        <end position="291"/>
    </location>
</feature>
<evidence type="ECO:0000313" key="8">
    <source>
        <dbReference type="Proteomes" id="UP000823598"/>
    </source>
</evidence>
<dbReference type="GO" id="GO:0016020">
    <property type="term" value="C:membrane"/>
    <property type="evidence" value="ECO:0007669"/>
    <property type="project" value="UniProtKB-SubCell"/>
</dbReference>
<name>A0A9D9IQC4_9BACT</name>
<evidence type="ECO:0000256" key="3">
    <source>
        <dbReference type="ARBA" id="ARBA00022989"/>
    </source>
</evidence>
<accession>A0A9D9IQC4</accession>
<feature type="transmembrane region" description="Helical" evidence="5">
    <location>
        <begin position="56"/>
        <end position="79"/>
    </location>
</feature>
<feature type="transmembrane region" description="Helical" evidence="5">
    <location>
        <begin position="360"/>
        <end position="378"/>
    </location>
</feature>
<dbReference type="GO" id="GO:0016874">
    <property type="term" value="F:ligase activity"/>
    <property type="evidence" value="ECO:0007669"/>
    <property type="project" value="UniProtKB-KW"/>
</dbReference>
<feature type="transmembrane region" description="Helical" evidence="5">
    <location>
        <begin position="208"/>
        <end position="232"/>
    </location>
</feature>
<evidence type="ECO:0000256" key="2">
    <source>
        <dbReference type="ARBA" id="ARBA00022692"/>
    </source>
</evidence>
<reference evidence="7" key="2">
    <citation type="journal article" date="2021" name="PeerJ">
        <title>Extensive microbial diversity within the chicken gut microbiome revealed by metagenomics and culture.</title>
        <authorList>
            <person name="Gilroy R."/>
            <person name="Ravi A."/>
            <person name="Getino M."/>
            <person name="Pursley I."/>
            <person name="Horton D.L."/>
            <person name="Alikhan N.F."/>
            <person name="Baker D."/>
            <person name="Gharbi K."/>
            <person name="Hall N."/>
            <person name="Watson M."/>
            <person name="Adriaenssens E.M."/>
            <person name="Foster-Nyarko E."/>
            <person name="Jarju S."/>
            <person name="Secka A."/>
            <person name="Antonio M."/>
            <person name="Oren A."/>
            <person name="Chaudhuri R.R."/>
            <person name="La Ragione R."/>
            <person name="Hildebrand F."/>
            <person name="Pallen M.J."/>
        </authorList>
    </citation>
    <scope>NUCLEOTIDE SEQUENCE</scope>
    <source>
        <strain evidence="7">6919</strain>
    </source>
</reference>
<feature type="transmembrane region" description="Helical" evidence="5">
    <location>
        <begin position="332"/>
        <end position="351"/>
    </location>
</feature>
<dbReference type="EMBL" id="JADIMC010000075">
    <property type="protein sequence ID" value="MBO8476652.1"/>
    <property type="molecule type" value="Genomic_DNA"/>
</dbReference>
<keyword evidence="2 5" id="KW-0812">Transmembrane</keyword>
<feature type="transmembrane region" description="Helical" evidence="5">
    <location>
        <begin position="140"/>
        <end position="160"/>
    </location>
</feature>